<evidence type="ECO:0000256" key="8">
    <source>
        <dbReference type="PIRNR" id="PIRNR000077"/>
    </source>
</evidence>
<dbReference type="FunFam" id="3.40.30.10:FF:000001">
    <property type="entry name" value="Thioredoxin"/>
    <property type="match status" value="1"/>
</dbReference>
<evidence type="ECO:0000256" key="9">
    <source>
        <dbReference type="PIRSR" id="PIRSR000077-1"/>
    </source>
</evidence>
<feature type="site" description="Deprotonates C-terminal active site Cys" evidence="9">
    <location>
        <position position="24"/>
    </location>
</feature>
<evidence type="ECO:0000256" key="10">
    <source>
        <dbReference type="PIRSR" id="PIRSR000077-4"/>
    </source>
</evidence>
<evidence type="ECO:0000256" key="3">
    <source>
        <dbReference type="ARBA" id="ARBA00022448"/>
    </source>
</evidence>
<feature type="domain" description="Thioredoxin" evidence="11">
    <location>
        <begin position="1"/>
        <end position="102"/>
    </location>
</feature>
<dbReference type="InterPro" id="IPR017937">
    <property type="entry name" value="Thioredoxin_CS"/>
</dbReference>
<evidence type="ECO:0000256" key="5">
    <source>
        <dbReference type="ARBA" id="ARBA00023157"/>
    </source>
</evidence>
<dbReference type="CDD" id="cd02947">
    <property type="entry name" value="TRX_family"/>
    <property type="match status" value="1"/>
</dbReference>
<dbReference type="Gene3D" id="3.40.30.10">
    <property type="entry name" value="Glutaredoxin"/>
    <property type="match status" value="1"/>
</dbReference>
<keyword evidence="12" id="KW-0413">Isomerase</keyword>
<keyword evidence="6 10" id="KW-0676">Redox-active center</keyword>
<feature type="active site" description="Nucleophile" evidence="9">
    <location>
        <position position="30"/>
    </location>
</feature>
<comment type="similarity">
    <text evidence="1 8">Belongs to the thioredoxin family.</text>
</comment>
<dbReference type="GO" id="GO:0016853">
    <property type="term" value="F:isomerase activity"/>
    <property type="evidence" value="ECO:0007669"/>
    <property type="project" value="UniProtKB-KW"/>
</dbReference>
<dbReference type="SUPFAM" id="SSF52833">
    <property type="entry name" value="Thioredoxin-like"/>
    <property type="match status" value="1"/>
</dbReference>
<protein>
    <recommendedName>
        <fullName evidence="2 7">Thioredoxin</fullName>
    </recommendedName>
</protein>
<feature type="active site" description="Nucleophile" evidence="9">
    <location>
        <position position="33"/>
    </location>
</feature>
<evidence type="ECO:0000256" key="1">
    <source>
        <dbReference type="ARBA" id="ARBA00008987"/>
    </source>
</evidence>
<evidence type="ECO:0000313" key="12">
    <source>
        <dbReference type="EMBL" id="KGJ53198.1"/>
    </source>
</evidence>
<accession>A0A099I8F6</accession>
<dbReference type="InterPro" id="IPR005746">
    <property type="entry name" value="Thioredoxin"/>
</dbReference>
<keyword evidence="4" id="KW-0249">Electron transport</keyword>
<dbReference type="InterPro" id="IPR036249">
    <property type="entry name" value="Thioredoxin-like_sf"/>
</dbReference>
<gene>
    <name evidence="12" type="ORF">CIAN88_10700</name>
</gene>
<feature type="disulfide bond" description="Redox-active" evidence="10">
    <location>
        <begin position="30"/>
        <end position="33"/>
    </location>
</feature>
<dbReference type="PANTHER" id="PTHR45663:SF11">
    <property type="entry name" value="GEO12009P1"/>
    <property type="match status" value="1"/>
</dbReference>
<evidence type="ECO:0000256" key="7">
    <source>
        <dbReference type="NCBIfam" id="TIGR01068"/>
    </source>
</evidence>
<dbReference type="PRINTS" id="PR00421">
    <property type="entry name" value="THIOREDOXIN"/>
</dbReference>
<dbReference type="Proteomes" id="UP000030008">
    <property type="component" value="Unassembled WGS sequence"/>
</dbReference>
<dbReference type="GO" id="GO:0015035">
    <property type="term" value="F:protein-disulfide reductase activity"/>
    <property type="evidence" value="ECO:0007669"/>
    <property type="project" value="UniProtKB-UniRule"/>
</dbReference>
<name>A0A099I8F6_CLOIN</name>
<evidence type="ECO:0000259" key="11">
    <source>
        <dbReference type="PROSITE" id="PS51352"/>
    </source>
</evidence>
<evidence type="ECO:0000256" key="4">
    <source>
        <dbReference type="ARBA" id="ARBA00022982"/>
    </source>
</evidence>
<proteinExistence type="inferred from homology"/>
<dbReference type="PROSITE" id="PS00194">
    <property type="entry name" value="THIOREDOXIN_1"/>
    <property type="match status" value="1"/>
</dbReference>
<comment type="caution">
    <text evidence="12">The sequence shown here is derived from an EMBL/GenBank/DDBJ whole genome shotgun (WGS) entry which is preliminary data.</text>
</comment>
<dbReference type="NCBIfam" id="TIGR01068">
    <property type="entry name" value="thioredoxin"/>
    <property type="match status" value="1"/>
</dbReference>
<dbReference type="PANTHER" id="PTHR45663">
    <property type="entry name" value="GEO12009P1"/>
    <property type="match status" value="1"/>
</dbReference>
<dbReference type="PIRSF" id="PIRSF000077">
    <property type="entry name" value="Thioredoxin"/>
    <property type="match status" value="1"/>
</dbReference>
<dbReference type="PROSITE" id="PS51352">
    <property type="entry name" value="THIOREDOXIN_2"/>
    <property type="match status" value="1"/>
</dbReference>
<keyword evidence="3" id="KW-0813">Transport</keyword>
<dbReference type="AlphaFoldDB" id="A0A099I8F6"/>
<dbReference type="Pfam" id="PF00085">
    <property type="entry name" value="Thioredoxin"/>
    <property type="match status" value="1"/>
</dbReference>
<sequence length="102" mass="11519">MTIHVTSENYEEEILDSTEPVLIDFYADWCGPCQMLKPVIEQISEEAEHTKIVKINIDEEPQLAGMFQVMSIPTLVYMRNGSIQGSVSGYHSLGQIKSWIGE</sequence>
<reference evidence="12 13" key="1">
    <citation type="submission" date="2014-08" db="EMBL/GenBank/DDBJ databases">
        <title>Clostridium innocuum, an unnegligible vancomycin-resistant pathogen causing extra-intestinal infections.</title>
        <authorList>
            <person name="Feng Y."/>
            <person name="Chiu C.-H."/>
        </authorList>
    </citation>
    <scope>NUCLEOTIDE SEQUENCE [LARGE SCALE GENOMIC DNA]</scope>
    <source>
        <strain evidence="12 13">AN88</strain>
    </source>
</reference>
<dbReference type="InterPro" id="IPR013766">
    <property type="entry name" value="Thioredoxin_domain"/>
</dbReference>
<feature type="site" description="Contributes to redox potential value" evidence="9">
    <location>
        <position position="31"/>
    </location>
</feature>
<evidence type="ECO:0000256" key="2">
    <source>
        <dbReference type="ARBA" id="ARBA00020570"/>
    </source>
</evidence>
<keyword evidence="5 10" id="KW-1015">Disulfide bond</keyword>
<feature type="site" description="Contributes to redox potential value" evidence="9">
    <location>
        <position position="32"/>
    </location>
</feature>
<organism evidence="12 13">
    <name type="scientific">Clostridium innocuum</name>
    <dbReference type="NCBI Taxonomy" id="1522"/>
    <lineage>
        <taxon>Bacteria</taxon>
        <taxon>Bacillati</taxon>
        <taxon>Bacillota</taxon>
        <taxon>Clostridia</taxon>
        <taxon>Eubacteriales</taxon>
        <taxon>Clostridiaceae</taxon>
        <taxon>Clostridium</taxon>
    </lineage>
</organism>
<evidence type="ECO:0000313" key="13">
    <source>
        <dbReference type="Proteomes" id="UP000030008"/>
    </source>
</evidence>
<dbReference type="EMBL" id="JQIF01000044">
    <property type="protein sequence ID" value="KGJ53198.1"/>
    <property type="molecule type" value="Genomic_DNA"/>
</dbReference>
<dbReference type="RefSeq" id="WP_044905400.1">
    <property type="nucleotide sequence ID" value="NZ_JQIF01000044.1"/>
</dbReference>
<evidence type="ECO:0000256" key="6">
    <source>
        <dbReference type="ARBA" id="ARBA00023284"/>
    </source>
</evidence>
<dbReference type="GO" id="GO:0005737">
    <property type="term" value="C:cytoplasm"/>
    <property type="evidence" value="ECO:0007669"/>
    <property type="project" value="TreeGrafter"/>
</dbReference>